<keyword evidence="2 5" id="KW-0812">Transmembrane</keyword>
<keyword evidence="3 5" id="KW-1133">Transmembrane helix</keyword>
<proteinExistence type="predicted"/>
<keyword evidence="4 5" id="KW-0472">Membrane</keyword>
<evidence type="ECO:0000256" key="3">
    <source>
        <dbReference type="ARBA" id="ARBA00022989"/>
    </source>
</evidence>
<dbReference type="Pfam" id="PF03168">
    <property type="entry name" value="LEA_2"/>
    <property type="match status" value="1"/>
</dbReference>
<feature type="domain" description="Late embryogenesis abundant protein LEA-2 subgroup" evidence="6">
    <location>
        <begin position="100"/>
        <end position="200"/>
    </location>
</feature>
<evidence type="ECO:0000256" key="2">
    <source>
        <dbReference type="ARBA" id="ARBA00022692"/>
    </source>
</evidence>
<reference evidence="7 8" key="1">
    <citation type="submission" date="2024-01" db="EMBL/GenBank/DDBJ databases">
        <title>Genome assemblies of Stephania.</title>
        <authorList>
            <person name="Yang L."/>
        </authorList>
    </citation>
    <scope>NUCLEOTIDE SEQUENCE [LARGE SCALE GENOMIC DNA]</scope>
    <source>
        <strain evidence="7">QJT</strain>
        <tissue evidence="7">Leaf</tissue>
    </source>
</reference>
<protein>
    <recommendedName>
        <fullName evidence="6">Late embryogenesis abundant protein LEA-2 subgroup domain-containing protein</fullName>
    </recommendedName>
</protein>
<comment type="caution">
    <text evidence="7">The sequence shown here is derived from an EMBL/GenBank/DDBJ whole genome shotgun (WGS) entry which is preliminary data.</text>
</comment>
<dbReference type="InterPro" id="IPR044839">
    <property type="entry name" value="NDR1-like"/>
</dbReference>
<dbReference type="Proteomes" id="UP001417504">
    <property type="component" value="Unassembled WGS sequence"/>
</dbReference>
<evidence type="ECO:0000313" key="7">
    <source>
        <dbReference type="EMBL" id="KAK9122874.1"/>
    </source>
</evidence>
<dbReference type="InterPro" id="IPR004864">
    <property type="entry name" value="LEA_2"/>
</dbReference>
<name>A0AAP0NYA5_9MAGN</name>
<evidence type="ECO:0000256" key="5">
    <source>
        <dbReference type="SAM" id="Phobius"/>
    </source>
</evidence>
<evidence type="ECO:0000259" key="6">
    <source>
        <dbReference type="Pfam" id="PF03168"/>
    </source>
</evidence>
<evidence type="ECO:0000256" key="1">
    <source>
        <dbReference type="ARBA" id="ARBA00004167"/>
    </source>
</evidence>
<dbReference type="PANTHER" id="PTHR31415:SF4">
    <property type="entry name" value="NDR1_HIN1-LIKE PROTEIN 3"/>
    <property type="match status" value="1"/>
</dbReference>
<gene>
    <name evidence="7" type="ORF">Sjap_012476</name>
</gene>
<evidence type="ECO:0000313" key="8">
    <source>
        <dbReference type="Proteomes" id="UP001417504"/>
    </source>
</evidence>
<dbReference type="PANTHER" id="PTHR31415">
    <property type="entry name" value="OS05G0367900 PROTEIN"/>
    <property type="match status" value="1"/>
</dbReference>
<comment type="subcellular location">
    <subcellularLocation>
        <location evidence="1">Membrane</location>
        <topology evidence="1">Single-pass membrane protein</topology>
    </subcellularLocation>
</comment>
<feature type="transmembrane region" description="Helical" evidence="5">
    <location>
        <begin position="41"/>
        <end position="67"/>
    </location>
</feature>
<dbReference type="GO" id="GO:0098542">
    <property type="term" value="P:defense response to other organism"/>
    <property type="evidence" value="ECO:0007669"/>
    <property type="project" value="InterPro"/>
</dbReference>
<dbReference type="AlphaFoldDB" id="A0AAP0NYA5"/>
<keyword evidence="8" id="KW-1185">Reference proteome</keyword>
<accession>A0AAP0NYA5</accession>
<sequence length="224" mass="25191">MADQAKQPHLNGAYYGPAIPPPAQSYHAHGRRHSGCGPCCLVGLLFKVVVTIVVILGIVALVLWLVFRPNEVKFHVVNASLTRFDIMPNNTLHYDLALDVAVRNPNKKIGIYYDSIQANAYYHDNWFASAWVDPFYQPKKNTTMLKPILRGEVPLVGSRINEFDGEKRSGVFPIDVVLNLRVRFKVGSLKSKRIKPKINCDMKIPLKVNGSVVAFETERCDVDF</sequence>
<organism evidence="7 8">
    <name type="scientific">Stephania japonica</name>
    <dbReference type="NCBI Taxonomy" id="461633"/>
    <lineage>
        <taxon>Eukaryota</taxon>
        <taxon>Viridiplantae</taxon>
        <taxon>Streptophyta</taxon>
        <taxon>Embryophyta</taxon>
        <taxon>Tracheophyta</taxon>
        <taxon>Spermatophyta</taxon>
        <taxon>Magnoliopsida</taxon>
        <taxon>Ranunculales</taxon>
        <taxon>Menispermaceae</taxon>
        <taxon>Menispermoideae</taxon>
        <taxon>Cissampelideae</taxon>
        <taxon>Stephania</taxon>
    </lineage>
</organism>
<dbReference type="GO" id="GO:0009506">
    <property type="term" value="C:plasmodesma"/>
    <property type="evidence" value="ECO:0007669"/>
    <property type="project" value="TreeGrafter"/>
</dbReference>
<evidence type="ECO:0000256" key="4">
    <source>
        <dbReference type="ARBA" id="ARBA00023136"/>
    </source>
</evidence>
<dbReference type="GO" id="GO:0005886">
    <property type="term" value="C:plasma membrane"/>
    <property type="evidence" value="ECO:0007669"/>
    <property type="project" value="TreeGrafter"/>
</dbReference>
<dbReference type="EMBL" id="JBBNAE010000005">
    <property type="protein sequence ID" value="KAK9122874.1"/>
    <property type="molecule type" value="Genomic_DNA"/>
</dbReference>